<dbReference type="InterPro" id="IPR045851">
    <property type="entry name" value="AMP-bd_C_sf"/>
</dbReference>
<dbReference type="Pfam" id="PF13193">
    <property type="entry name" value="AMP-binding_C"/>
    <property type="match status" value="1"/>
</dbReference>
<dbReference type="Pfam" id="PF00501">
    <property type="entry name" value="AMP-binding"/>
    <property type="match status" value="1"/>
</dbReference>
<comment type="caution">
    <text evidence="5">The sequence shown here is derived from an EMBL/GenBank/DDBJ whole genome shotgun (WGS) entry which is preliminary data.</text>
</comment>
<dbReference type="InterPro" id="IPR025110">
    <property type="entry name" value="AMP-bd_C"/>
</dbReference>
<evidence type="ECO:0000256" key="1">
    <source>
        <dbReference type="ARBA" id="ARBA00006432"/>
    </source>
</evidence>
<dbReference type="InterPro" id="IPR042099">
    <property type="entry name" value="ANL_N_sf"/>
</dbReference>
<evidence type="ECO:0000259" key="3">
    <source>
        <dbReference type="Pfam" id="PF00501"/>
    </source>
</evidence>
<keyword evidence="2" id="KW-0436">Ligase</keyword>
<name>A0ABW8AVY5_9ACTN</name>
<sequence>MRAHGLWTIAADEPDRTAVVAPDGSRLSYGELAARADRYGRGLQALGLEPGDVVAVLLPNGTEMLSLFFATWQTGLYIVPVNWHLIGPEVAYLLENSGAKAFVADERFAATAVAAADEAGLPATARFAVGDIDGFAPLGELGAGEPAGRPDVLTTGAPMVYTSGTTGRPKGVKRPLTGDDPNVPPAAGAWFLGIFGIGPFDDHVHVCCSPLYHTAVLNFATLSIQLGHKTVLMDAFDAEELLRLIETERVTYSHMVPTQFKRLLSLPDDVRARYDVSSLRAMIHGAAPCPPEVKRRMIEWWGPVVIDYYAATEGGGTMITAQEWLERPGSVGRPWPGSTIRVLGDGGAELPVGEQGLIYMQMGTSDFEYHHDAEKTRSARVGRLFTLGDIGYLDEDGYLYLCDRKADMIITGGVNVYPAEIENELAAHPEVADVAVFGIPHPEWGEEIKAVVKPAAGVVADDDLRERLLAHVRSRLARFKVPRSVDFVDELPRDDNGKLYKRKLRDPYWADQARAI</sequence>
<comment type="similarity">
    <text evidence="1">Belongs to the ATP-dependent AMP-binding enzyme family.</text>
</comment>
<feature type="domain" description="AMP-dependent synthetase/ligase" evidence="3">
    <location>
        <begin position="9"/>
        <end position="360"/>
    </location>
</feature>
<protein>
    <submittedName>
        <fullName evidence="5">Acyl-CoA synthetase</fullName>
    </submittedName>
</protein>
<keyword evidence="6" id="KW-1185">Reference proteome</keyword>
<dbReference type="Gene3D" id="3.30.300.30">
    <property type="match status" value="1"/>
</dbReference>
<dbReference type="InterPro" id="IPR020845">
    <property type="entry name" value="AMP-binding_CS"/>
</dbReference>
<dbReference type="PANTHER" id="PTHR43201">
    <property type="entry name" value="ACYL-COA SYNTHETASE"/>
    <property type="match status" value="1"/>
</dbReference>
<evidence type="ECO:0000313" key="5">
    <source>
        <dbReference type="EMBL" id="MFI7589787.1"/>
    </source>
</evidence>
<dbReference type="Gene3D" id="3.40.50.12780">
    <property type="entry name" value="N-terminal domain of ligase-like"/>
    <property type="match status" value="1"/>
</dbReference>
<evidence type="ECO:0000256" key="2">
    <source>
        <dbReference type="ARBA" id="ARBA00022598"/>
    </source>
</evidence>
<organism evidence="5 6">
    <name type="scientific">Spongisporangium articulatum</name>
    <dbReference type="NCBI Taxonomy" id="3362603"/>
    <lineage>
        <taxon>Bacteria</taxon>
        <taxon>Bacillati</taxon>
        <taxon>Actinomycetota</taxon>
        <taxon>Actinomycetes</taxon>
        <taxon>Kineosporiales</taxon>
        <taxon>Kineosporiaceae</taxon>
        <taxon>Spongisporangium</taxon>
    </lineage>
</organism>
<dbReference type="Proteomes" id="UP001612915">
    <property type="component" value="Unassembled WGS sequence"/>
</dbReference>
<dbReference type="InterPro" id="IPR000873">
    <property type="entry name" value="AMP-dep_synth/lig_dom"/>
</dbReference>
<accession>A0ABW8AVY5</accession>
<dbReference type="RefSeq" id="WP_398284387.1">
    <property type="nucleotide sequence ID" value="NZ_JBITLV010000009.1"/>
</dbReference>
<dbReference type="EMBL" id="JBITLV010000009">
    <property type="protein sequence ID" value="MFI7589787.1"/>
    <property type="molecule type" value="Genomic_DNA"/>
</dbReference>
<feature type="domain" description="AMP-binding enzyme C-terminal" evidence="4">
    <location>
        <begin position="420"/>
        <end position="498"/>
    </location>
</feature>
<reference evidence="5 6" key="1">
    <citation type="submission" date="2024-10" db="EMBL/GenBank/DDBJ databases">
        <title>The Natural Products Discovery Center: Release of the First 8490 Sequenced Strains for Exploring Actinobacteria Biosynthetic Diversity.</title>
        <authorList>
            <person name="Kalkreuter E."/>
            <person name="Kautsar S.A."/>
            <person name="Yang D."/>
            <person name="Bader C.D."/>
            <person name="Teijaro C.N."/>
            <person name="Fluegel L."/>
            <person name="Davis C.M."/>
            <person name="Simpson J.R."/>
            <person name="Lauterbach L."/>
            <person name="Steele A.D."/>
            <person name="Gui C."/>
            <person name="Meng S."/>
            <person name="Li G."/>
            <person name="Viehrig K."/>
            <person name="Ye F."/>
            <person name="Su P."/>
            <person name="Kiefer A.F."/>
            <person name="Nichols A."/>
            <person name="Cepeda A.J."/>
            <person name="Yan W."/>
            <person name="Fan B."/>
            <person name="Jiang Y."/>
            <person name="Adhikari A."/>
            <person name="Zheng C.-J."/>
            <person name="Schuster L."/>
            <person name="Cowan T.M."/>
            <person name="Smanski M.J."/>
            <person name="Chevrette M.G."/>
            <person name="De Carvalho L.P.S."/>
            <person name="Shen B."/>
        </authorList>
    </citation>
    <scope>NUCLEOTIDE SEQUENCE [LARGE SCALE GENOMIC DNA]</scope>
    <source>
        <strain evidence="5 6">NPDC049639</strain>
    </source>
</reference>
<proteinExistence type="inferred from homology"/>
<evidence type="ECO:0000259" key="4">
    <source>
        <dbReference type="Pfam" id="PF13193"/>
    </source>
</evidence>
<dbReference type="PROSITE" id="PS00455">
    <property type="entry name" value="AMP_BINDING"/>
    <property type="match status" value="1"/>
</dbReference>
<gene>
    <name evidence="5" type="ORF">ACIB24_22180</name>
</gene>
<evidence type="ECO:0000313" key="6">
    <source>
        <dbReference type="Proteomes" id="UP001612915"/>
    </source>
</evidence>
<dbReference type="PANTHER" id="PTHR43201:SF5">
    <property type="entry name" value="MEDIUM-CHAIN ACYL-COA LIGASE ACSF2, MITOCHONDRIAL"/>
    <property type="match status" value="1"/>
</dbReference>
<dbReference type="SUPFAM" id="SSF56801">
    <property type="entry name" value="Acetyl-CoA synthetase-like"/>
    <property type="match status" value="1"/>
</dbReference>